<dbReference type="Proteomes" id="UP000321574">
    <property type="component" value="Unassembled WGS sequence"/>
</dbReference>
<dbReference type="EMBL" id="VDUW01000001">
    <property type="protein sequence ID" value="TXL68011.1"/>
    <property type="molecule type" value="Genomic_DNA"/>
</dbReference>
<dbReference type="InterPro" id="IPR022477">
    <property type="entry name" value="Spore_YqfC"/>
</dbReference>
<evidence type="ECO:0000313" key="2">
    <source>
        <dbReference type="Proteomes" id="UP000321574"/>
    </source>
</evidence>
<organism evidence="1 2">
    <name type="scientific">Cerasibacillus terrae</name>
    <dbReference type="NCBI Taxonomy" id="2498845"/>
    <lineage>
        <taxon>Bacteria</taxon>
        <taxon>Bacillati</taxon>
        <taxon>Bacillota</taxon>
        <taxon>Bacilli</taxon>
        <taxon>Bacillales</taxon>
        <taxon>Bacillaceae</taxon>
        <taxon>Cerasibacillus</taxon>
    </lineage>
</organism>
<dbReference type="OrthoDB" id="2989236at2"/>
<dbReference type="InterPro" id="IPR022476">
    <property type="entry name" value="Spore_YabP/YqfC"/>
</dbReference>
<protein>
    <submittedName>
        <fullName evidence="1">Sporulation protein YqfC</fullName>
    </submittedName>
</protein>
<dbReference type="Pfam" id="PF07873">
    <property type="entry name" value="YabP"/>
    <property type="match status" value="1"/>
</dbReference>
<name>A0A5C8P336_9BACI</name>
<dbReference type="AlphaFoldDB" id="A0A5C8P336"/>
<proteinExistence type="predicted"/>
<gene>
    <name evidence="1" type="primary">yqfC</name>
    <name evidence="1" type="ORF">FHP05_03050</name>
</gene>
<accession>A0A5C8P336</accession>
<evidence type="ECO:0000313" key="1">
    <source>
        <dbReference type="EMBL" id="TXL68011.1"/>
    </source>
</evidence>
<reference evidence="1 2" key="1">
    <citation type="submission" date="2019-06" db="EMBL/GenBank/DDBJ databases">
        <title>Cerasibacillus sp. nov., isolated from maize field.</title>
        <authorList>
            <person name="Lin S.-Y."/>
            <person name="Tsai C.-F."/>
            <person name="Young C.-C."/>
        </authorList>
    </citation>
    <scope>NUCLEOTIDE SEQUENCE [LARGE SCALE GENOMIC DNA]</scope>
    <source>
        <strain evidence="1 2">CC-CFT480</strain>
    </source>
</reference>
<dbReference type="NCBIfam" id="TIGR02856">
    <property type="entry name" value="spore_yqfC"/>
    <property type="match status" value="1"/>
</dbReference>
<keyword evidence="2" id="KW-1185">Reference proteome</keyword>
<sequence>MKKVQQRFRRLLVDYFSLPSDTVLELPRITMLGDVHVYVENHKGIAVFTDKQLRLKITNGFVQINGSSFKLKMMLPEEVLLEGNISDIKFIPHE</sequence>
<comment type="caution">
    <text evidence="1">The sequence shown here is derived from an EMBL/GenBank/DDBJ whole genome shotgun (WGS) entry which is preliminary data.</text>
</comment>